<accession>A0A7S1RWQ2</accession>
<evidence type="ECO:0000259" key="5">
    <source>
        <dbReference type="SMART" id="SM00848"/>
    </source>
</evidence>
<dbReference type="CDD" id="cd02248">
    <property type="entry name" value="Peptidase_C1A"/>
    <property type="match status" value="1"/>
</dbReference>
<dbReference type="GO" id="GO:0006508">
    <property type="term" value="P:proteolysis"/>
    <property type="evidence" value="ECO:0007669"/>
    <property type="project" value="InterPro"/>
</dbReference>
<dbReference type="InterPro" id="IPR025660">
    <property type="entry name" value="Pept_his_AS"/>
</dbReference>
<dbReference type="GO" id="GO:0008234">
    <property type="term" value="F:cysteine-type peptidase activity"/>
    <property type="evidence" value="ECO:0007669"/>
    <property type="project" value="InterPro"/>
</dbReference>
<evidence type="ECO:0000256" key="2">
    <source>
        <dbReference type="ARBA" id="ARBA00023145"/>
    </source>
</evidence>
<dbReference type="Pfam" id="PF00112">
    <property type="entry name" value="Peptidase_C1"/>
    <property type="match status" value="1"/>
</dbReference>
<keyword evidence="2" id="KW-0865">Zymogen</keyword>
<dbReference type="InterPro" id="IPR013128">
    <property type="entry name" value="Peptidase_C1A"/>
</dbReference>
<reference evidence="6" key="1">
    <citation type="submission" date="2021-01" db="EMBL/GenBank/DDBJ databases">
        <authorList>
            <person name="Corre E."/>
            <person name="Pelletier E."/>
            <person name="Niang G."/>
            <person name="Scheremetjew M."/>
            <person name="Finn R."/>
            <person name="Kale V."/>
            <person name="Holt S."/>
            <person name="Cochrane G."/>
            <person name="Meng A."/>
            <person name="Brown T."/>
            <person name="Cohen L."/>
        </authorList>
    </citation>
    <scope>NUCLEOTIDE SEQUENCE</scope>
    <source>
        <strain evidence="6">OF101</strain>
    </source>
</reference>
<dbReference type="SMART" id="SM00848">
    <property type="entry name" value="Inhibitor_I29"/>
    <property type="match status" value="1"/>
</dbReference>
<proteinExistence type="inferred from homology"/>
<dbReference type="PROSITE" id="PS00139">
    <property type="entry name" value="THIOL_PROTEASE_CYS"/>
    <property type="match status" value="1"/>
</dbReference>
<evidence type="ECO:0000259" key="4">
    <source>
        <dbReference type="SMART" id="SM00645"/>
    </source>
</evidence>
<keyword evidence="3" id="KW-1015">Disulfide bond</keyword>
<dbReference type="Gene3D" id="3.90.70.10">
    <property type="entry name" value="Cysteine proteinases"/>
    <property type="match status" value="1"/>
</dbReference>
<feature type="domain" description="Peptidase C1A papain C-terminal" evidence="4">
    <location>
        <begin position="114"/>
        <end position="358"/>
    </location>
</feature>
<evidence type="ECO:0000256" key="1">
    <source>
        <dbReference type="ARBA" id="ARBA00008455"/>
    </source>
</evidence>
<dbReference type="PROSITE" id="PS00639">
    <property type="entry name" value="THIOL_PROTEASE_HIS"/>
    <property type="match status" value="1"/>
</dbReference>
<gene>
    <name evidence="6" type="ORF">ACAT0790_LOCUS54449</name>
</gene>
<comment type="similarity">
    <text evidence="1">Belongs to the peptidase C1 family.</text>
</comment>
<evidence type="ECO:0008006" key="7">
    <source>
        <dbReference type="Google" id="ProtNLM"/>
    </source>
</evidence>
<evidence type="ECO:0000256" key="3">
    <source>
        <dbReference type="ARBA" id="ARBA00023157"/>
    </source>
</evidence>
<dbReference type="InterPro" id="IPR013201">
    <property type="entry name" value="Prot_inhib_I29"/>
</dbReference>
<dbReference type="InterPro" id="IPR038765">
    <property type="entry name" value="Papain-like_cys_pep_sf"/>
</dbReference>
<dbReference type="InterPro" id="IPR000668">
    <property type="entry name" value="Peptidase_C1A_C"/>
</dbReference>
<dbReference type="PRINTS" id="PR00705">
    <property type="entry name" value="PAPAIN"/>
</dbReference>
<feature type="domain" description="Cathepsin propeptide inhibitor" evidence="5">
    <location>
        <begin position="24"/>
        <end position="82"/>
    </location>
</feature>
<dbReference type="EMBL" id="HBGE01091397">
    <property type="protein sequence ID" value="CAD9177680.1"/>
    <property type="molecule type" value="Transcribed_RNA"/>
</dbReference>
<evidence type="ECO:0000313" key="6">
    <source>
        <dbReference type="EMBL" id="CAD9177680.1"/>
    </source>
</evidence>
<sequence length="405" mass="44788">MLSDDSTSFLMTRGRQSMPQRMRFHEYLDRFGRSYHGSSPEYDMRQALFESRLAEIERHNAAPGRSWKAAVNHLTDRTERELRQLRGYRRNVRPESSGAGLVGTSAIAFDLSKLPSDFSWKGVLRATTDVQDQAQCGSCWAFSSATVLRAHSELFQRERHFSVQQIVSCTPNPQECGGEGGCTGATAELAMDYVSKAGCMEEKDWPYQATELKCPSSMRLQAPMDVSSFAGPSLHQMVSLGTTAASLGMTGFEKLPENQLEPILFSLFSSGPLAVSIAAGDGWNMYDTGVYDTCQKDIVIDHAVMLVGWGEENESKYWQIQNSWGPTWGEAGFIRVVRREHQTERGHCGWDTNPSIGSGCKGGPSSVWICGSCGILYDVVMPTFSVAQGSWWAEHGRNVTQFPGA</sequence>
<name>A0A7S1RWQ2_ALECA</name>
<dbReference type="InterPro" id="IPR039417">
    <property type="entry name" value="Peptidase_C1A_papain-like"/>
</dbReference>
<dbReference type="SMART" id="SM00645">
    <property type="entry name" value="Pept_C1"/>
    <property type="match status" value="1"/>
</dbReference>
<dbReference type="AlphaFoldDB" id="A0A7S1RWQ2"/>
<dbReference type="PANTHER" id="PTHR12411">
    <property type="entry name" value="CYSTEINE PROTEASE FAMILY C1-RELATED"/>
    <property type="match status" value="1"/>
</dbReference>
<dbReference type="SUPFAM" id="SSF54001">
    <property type="entry name" value="Cysteine proteinases"/>
    <property type="match status" value="1"/>
</dbReference>
<organism evidence="6">
    <name type="scientific">Alexandrium catenella</name>
    <name type="common">Red tide dinoflagellate</name>
    <name type="synonym">Gonyaulax catenella</name>
    <dbReference type="NCBI Taxonomy" id="2925"/>
    <lineage>
        <taxon>Eukaryota</taxon>
        <taxon>Sar</taxon>
        <taxon>Alveolata</taxon>
        <taxon>Dinophyceae</taxon>
        <taxon>Gonyaulacales</taxon>
        <taxon>Pyrocystaceae</taxon>
        <taxon>Alexandrium</taxon>
    </lineage>
</organism>
<protein>
    <recommendedName>
        <fullName evidence="7">Peptidase C1A papain C-terminal domain-containing protein</fullName>
    </recommendedName>
</protein>
<dbReference type="Pfam" id="PF08246">
    <property type="entry name" value="Inhibitor_I29"/>
    <property type="match status" value="1"/>
</dbReference>
<dbReference type="InterPro" id="IPR000169">
    <property type="entry name" value="Pept_cys_AS"/>
</dbReference>